<dbReference type="InterPro" id="IPR001254">
    <property type="entry name" value="Trypsin_dom"/>
</dbReference>
<evidence type="ECO:0000256" key="3">
    <source>
        <dbReference type="RuleBase" id="RU363034"/>
    </source>
</evidence>
<dbReference type="InterPro" id="IPR001314">
    <property type="entry name" value="Peptidase_S1A"/>
</dbReference>
<name>A0A8D2LYI0_VARKO</name>
<reference evidence="5" key="2">
    <citation type="submission" date="2025-09" db="UniProtKB">
        <authorList>
            <consortium name="Ensembl"/>
        </authorList>
    </citation>
    <scope>IDENTIFICATION</scope>
</reference>
<keyword evidence="6" id="KW-1185">Reference proteome</keyword>
<feature type="domain" description="Peptidase S1" evidence="4">
    <location>
        <begin position="42"/>
        <end position="292"/>
    </location>
</feature>
<dbReference type="FunFam" id="2.40.10.10:FF:000039">
    <property type="entry name" value="Brain-specific serine protease 4"/>
    <property type="match status" value="1"/>
</dbReference>
<sequence>GLSPGKLYLLQWVLPVGFCLKCLPAYLALSTACGQWIPSSRIVGGAEAAVGAWPWQASVQILDSPQCGGTLIASRWVLTAAHCFTNISVCSLSNPSLFVILLGAHNLSNPGPEAVSVPVKQIIIHSHYSGYRNGNDIALMELKAPVNFTHHIVPACIPGPSIPFPPRLGCWVTGWGNVQQGGEVPLPEPESLQEVLLPLLDSNTCETLYSNLDEETPKGTRVIKEDMMCAGYLEGKKDACQGDSGGPLLCPWNGAWLVAGVVSWGDVCGAPKRPGIYTQVSAYSQWILRHDPEVP</sequence>
<dbReference type="PANTHER" id="PTHR24253">
    <property type="entry name" value="TRANSMEMBRANE PROTEASE SERINE"/>
    <property type="match status" value="1"/>
</dbReference>
<proteinExistence type="inferred from homology"/>
<comment type="similarity">
    <text evidence="1">Belongs to the peptidase S1 family. Snake venom subfamily.</text>
</comment>
<dbReference type="PANTHER" id="PTHR24253:SF58">
    <property type="entry name" value="SERINE PROTEASE 33"/>
    <property type="match status" value="1"/>
</dbReference>
<dbReference type="Pfam" id="PF00089">
    <property type="entry name" value="Trypsin"/>
    <property type="match status" value="1"/>
</dbReference>
<dbReference type="InterPro" id="IPR018114">
    <property type="entry name" value="TRYPSIN_HIS"/>
</dbReference>
<dbReference type="PROSITE" id="PS00135">
    <property type="entry name" value="TRYPSIN_SER"/>
    <property type="match status" value="1"/>
</dbReference>
<dbReference type="SUPFAM" id="SSF50494">
    <property type="entry name" value="Trypsin-like serine proteases"/>
    <property type="match status" value="1"/>
</dbReference>
<keyword evidence="2" id="KW-1015">Disulfide bond</keyword>
<dbReference type="InterPro" id="IPR033116">
    <property type="entry name" value="TRYPSIN_SER"/>
</dbReference>
<dbReference type="GO" id="GO:0035821">
    <property type="term" value="P:modulation of process of another organism"/>
    <property type="evidence" value="ECO:0007669"/>
    <property type="project" value="UniProtKB-ARBA"/>
</dbReference>
<dbReference type="Gene3D" id="2.40.10.10">
    <property type="entry name" value="Trypsin-like serine proteases"/>
    <property type="match status" value="1"/>
</dbReference>
<evidence type="ECO:0000313" key="6">
    <source>
        <dbReference type="Proteomes" id="UP000694545"/>
    </source>
</evidence>
<protein>
    <recommendedName>
        <fullName evidence="4">Peptidase S1 domain-containing protein</fullName>
    </recommendedName>
</protein>
<dbReference type="Ensembl" id="ENSVKKT00000029579.1">
    <property type="protein sequence ID" value="ENSVKKP00000028892.1"/>
    <property type="gene ID" value="ENSVKKG00000018612.1"/>
</dbReference>
<keyword evidence="3" id="KW-0720">Serine protease</keyword>
<keyword evidence="3" id="KW-0378">Hydrolase</keyword>
<dbReference type="AlphaFoldDB" id="A0A8D2LYI0"/>
<dbReference type="Proteomes" id="UP000694545">
    <property type="component" value="Unplaced"/>
</dbReference>
<dbReference type="PRINTS" id="PR00722">
    <property type="entry name" value="CHYMOTRYPSIN"/>
</dbReference>
<dbReference type="PROSITE" id="PS50240">
    <property type="entry name" value="TRYPSIN_DOM"/>
    <property type="match status" value="1"/>
</dbReference>
<keyword evidence="3" id="KW-0645">Protease</keyword>
<evidence type="ECO:0000313" key="5">
    <source>
        <dbReference type="Ensembl" id="ENSVKKP00000028892.1"/>
    </source>
</evidence>
<dbReference type="GO" id="GO:0006508">
    <property type="term" value="P:proteolysis"/>
    <property type="evidence" value="ECO:0007669"/>
    <property type="project" value="UniProtKB-KW"/>
</dbReference>
<evidence type="ECO:0000256" key="1">
    <source>
        <dbReference type="ARBA" id="ARBA00009228"/>
    </source>
</evidence>
<organism evidence="5 6">
    <name type="scientific">Varanus komodoensis</name>
    <name type="common">Komodo dragon</name>
    <dbReference type="NCBI Taxonomy" id="61221"/>
    <lineage>
        <taxon>Eukaryota</taxon>
        <taxon>Metazoa</taxon>
        <taxon>Chordata</taxon>
        <taxon>Craniata</taxon>
        <taxon>Vertebrata</taxon>
        <taxon>Euteleostomi</taxon>
        <taxon>Lepidosauria</taxon>
        <taxon>Squamata</taxon>
        <taxon>Bifurcata</taxon>
        <taxon>Unidentata</taxon>
        <taxon>Episquamata</taxon>
        <taxon>Toxicofera</taxon>
        <taxon>Anguimorpha</taxon>
        <taxon>Paleoanguimorpha</taxon>
        <taxon>Varanoidea</taxon>
        <taxon>Varanidae</taxon>
        <taxon>Varanus</taxon>
    </lineage>
</organism>
<dbReference type="GO" id="GO:0004252">
    <property type="term" value="F:serine-type endopeptidase activity"/>
    <property type="evidence" value="ECO:0007669"/>
    <property type="project" value="InterPro"/>
</dbReference>
<evidence type="ECO:0000256" key="2">
    <source>
        <dbReference type="ARBA" id="ARBA00023157"/>
    </source>
</evidence>
<dbReference type="SMART" id="SM00020">
    <property type="entry name" value="Tryp_SPc"/>
    <property type="match status" value="1"/>
</dbReference>
<dbReference type="InterPro" id="IPR043504">
    <property type="entry name" value="Peptidase_S1_PA_chymotrypsin"/>
</dbReference>
<reference evidence="5" key="1">
    <citation type="submission" date="2025-08" db="UniProtKB">
        <authorList>
            <consortium name="Ensembl"/>
        </authorList>
    </citation>
    <scope>IDENTIFICATION</scope>
</reference>
<dbReference type="PROSITE" id="PS00134">
    <property type="entry name" value="TRYPSIN_HIS"/>
    <property type="match status" value="1"/>
</dbReference>
<dbReference type="GO" id="GO:0005576">
    <property type="term" value="C:extracellular region"/>
    <property type="evidence" value="ECO:0007669"/>
    <property type="project" value="UniProtKB-ARBA"/>
</dbReference>
<dbReference type="CDD" id="cd00190">
    <property type="entry name" value="Tryp_SPc"/>
    <property type="match status" value="1"/>
</dbReference>
<dbReference type="InterPro" id="IPR009003">
    <property type="entry name" value="Peptidase_S1_PA"/>
</dbReference>
<accession>A0A8D2LYI0</accession>
<evidence type="ECO:0000259" key="4">
    <source>
        <dbReference type="PROSITE" id="PS50240"/>
    </source>
</evidence>